<dbReference type="Proteomes" id="UP000243739">
    <property type="component" value="Unassembled WGS sequence"/>
</dbReference>
<proteinExistence type="predicted"/>
<name>A0A1D2YSW9_9BACI</name>
<sequence length="239" mass="27206">MLAPKRKRQNRPSKKNKNIYAKTSKVSHNNSEVLDSLEFSVDELHNDTDELGLPGFPEKQFEESDHFPGIMPNKNNSYEEVLIFPATPKMLNSDQVDSVEQNHFLMPDSPIYSIFPFSEEIYFSLPSDGVKILYTDDEMIENGELTISNTGDCEFDIWKSKIVITDELTEELKKKNISLKDYIEKTTEKGKRLFIKLGTVKSQNTKGPFNIRGVNTLVVIGNGKGNECTGRYKLDIKNS</sequence>
<reference evidence="2 3" key="1">
    <citation type="submission" date="2016-09" db="EMBL/GenBank/DDBJ databases">
        <title>Draft genome sequence for the type strain of Vulcanibacillus modesticaldus BR, a strictly anaerobic, moderately thermophilic, and nitrate-reducing bacterium from deep sea-hydrothermal vents of the Mid-Atlantic Ridge.</title>
        <authorList>
            <person name="Abin C.A."/>
            <person name="Hollibaugh J.T."/>
        </authorList>
    </citation>
    <scope>NUCLEOTIDE SEQUENCE [LARGE SCALE GENOMIC DNA]</scope>
    <source>
        <strain evidence="2 3">BR</strain>
    </source>
</reference>
<evidence type="ECO:0000256" key="1">
    <source>
        <dbReference type="SAM" id="MobiDB-lite"/>
    </source>
</evidence>
<evidence type="ECO:0000313" key="2">
    <source>
        <dbReference type="EMBL" id="OEF98098.1"/>
    </source>
</evidence>
<organism evidence="2 3">
    <name type="scientific">Vulcanibacillus modesticaldus</name>
    <dbReference type="NCBI Taxonomy" id="337097"/>
    <lineage>
        <taxon>Bacteria</taxon>
        <taxon>Bacillati</taxon>
        <taxon>Bacillota</taxon>
        <taxon>Bacilli</taxon>
        <taxon>Bacillales</taxon>
        <taxon>Bacillaceae</taxon>
        <taxon>Vulcanibacillus</taxon>
    </lineage>
</organism>
<feature type="region of interest" description="Disordered" evidence="1">
    <location>
        <begin position="1"/>
        <end position="21"/>
    </location>
</feature>
<dbReference type="STRING" id="337097.BHF71_03520"/>
<dbReference type="EMBL" id="MIJF01000056">
    <property type="protein sequence ID" value="OEF98098.1"/>
    <property type="molecule type" value="Genomic_DNA"/>
</dbReference>
<accession>A0A1D2YSW9</accession>
<protein>
    <submittedName>
        <fullName evidence="2">Uncharacterized protein</fullName>
    </submittedName>
</protein>
<dbReference type="AlphaFoldDB" id="A0A1D2YSW9"/>
<keyword evidence="3" id="KW-1185">Reference proteome</keyword>
<comment type="caution">
    <text evidence="2">The sequence shown here is derived from an EMBL/GenBank/DDBJ whole genome shotgun (WGS) entry which is preliminary data.</text>
</comment>
<evidence type="ECO:0000313" key="3">
    <source>
        <dbReference type="Proteomes" id="UP000243739"/>
    </source>
</evidence>
<gene>
    <name evidence="2" type="ORF">BHF71_03520</name>
</gene>
<feature type="compositionally biased region" description="Basic residues" evidence="1">
    <location>
        <begin position="1"/>
        <end position="17"/>
    </location>
</feature>